<dbReference type="PANTHER" id="PTHR33376:SF5">
    <property type="entry name" value="EXTRACYTOPLASMIC SOLUTE RECEPTOR PROTEIN"/>
    <property type="match status" value="1"/>
</dbReference>
<keyword evidence="4" id="KW-1185">Reference proteome</keyword>
<evidence type="ECO:0000256" key="1">
    <source>
        <dbReference type="ARBA" id="ARBA00022729"/>
    </source>
</evidence>
<dbReference type="EMBL" id="JBHUFA010000004">
    <property type="protein sequence ID" value="MFD1696595.1"/>
    <property type="molecule type" value="Genomic_DNA"/>
</dbReference>
<sequence>MADQTKHPARSRRAFLKGGVSTGLGMAAAAALAAPAVATGTDEPIRWRLVTSWPRNLAGPGVTAQRICDRVRLMSGGRLDITLYGAGELVPALGVLDAVSSGTAEMGHSASFFWQGKMPASVFFTAFPFGLLPGEHVSWIEQGGGQELWDRLYEPFGVKPVMAGNTGVQMGGWFRKEIASVEDLKGLRIRMPGLGGAAMARLGAVPTTTAPGEIYQALSSGLLDAAEFLGPWSDRAMGFQQVASHYYAPGFHEPNGTGEALFNLEALNRLPEDLRAILLEACKAENGRALAESDWENAGALAVLQQQDGVSVRLYPADVLAALRRETRVVLDDLASRDEMSRVIRDSARAAQERLAPWNRVALSAFLAARDQDL</sequence>
<dbReference type="Proteomes" id="UP001597327">
    <property type="component" value="Unassembled WGS sequence"/>
</dbReference>
<dbReference type="InterPro" id="IPR018389">
    <property type="entry name" value="DctP_fam"/>
</dbReference>
<dbReference type="PIRSF" id="PIRSF039026">
    <property type="entry name" value="SiaP"/>
    <property type="match status" value="1"/>
</dbReference>
<evidence type="ECO:0000313" key="3">
    <source>
        <dbReference type="EMBL" id="MFD1696595.1"/>
    </source>
</evidence>
<evidence type="ECO:0000313" key="4">
    <source>
        <dbReference type="Proteomes" id="UP001597327"/>
    </source>
</evidence>
<keyword evidence="1 2" id="KW-0732">Signal</keyword>
<comment type="caution">
    <text evidence="3">The sequence shown here is derived from an EMBL/GenBank/DDBJ whole genome shotgun (WGS) entry which is preliminary data.</text>
</comment>
<organism evidence="3 4">
    <name type="scientific">Roseibium aestuarii</name>
    <dbReference type="NCBI Taxonomy" id="2600299"/>
    <lineage>
        <taxon>Bacteria</taxon>
        <taxon>Pseudomonadati</taxon>
        <taxon>Pseudomonadota</taxon>
        <taxon>Alphaproteobacteria</taxon>
        <taxon>Hyphomicrobiales</taxon>
        <taxon>Stappiaceae</taxon>
        <taxon>Roseibium</taxon>
    </lineage>
</organism>
<dbReference type="RefSeq" id="WP_149892546.1">
    <property type="nucleotide sequence ID" value="NZ_JBHUFA010000004.1"/>
</dbReference>
<proteinExistence type="predicted"/>
<protein>
    <submittedName>
        <fullName evidence="3">TRAP transporter substrate-binding protein</fullName>
    </submittedName>
</protein>
<feature type="signal peptide" evidence="2">
    <location>
        <begin position="1"/>
        <end position="33"/>
    </location>
</feature>
<dbReference type="InterPro" id="IPR026289">
    <property type="entry name" value="SBP_TakP-like"/>
</dbReference>
<evidence type="ECO:0000256" key="2">
    <source>
        <dbReference type="SAM" id="SignalP"/>
    </source>
</evidence>
<name>A0ABW4JXB4_9HYPH</name>
<accession>A0ABW4JXB4</accession>
<dbReference type="CDD" id="cd13604">
    <property type="entry name" value="PBP2_TRAP_ketoacid_lactate_like"/>
    <property type="match status" value="1"/>
</dbReference>
<dbReference type="Gene3D" id="3.40.190.10">
    <property type="entry name" value="Periplasmic binding protein-like II"/>
    <property type="match status" value="1"/>
</dbReference>
<dbReference type="InterPro" id="IPR038404">
    <property type="entry name" value="TRAP_DctP_sf"/>
</dbReference>
<dbReference type="Gene3D" id="3.40.190.170">
    <property type="entry name" value="Bacterial extracellular solute-binding protein, family 7"/>
    <property type="match status" value="1"/>
</dbReference>
<dbReference type="PANTHER" id="PTHR33376">
    <property type="match status" value="1"/>
</dbReference>
<gene>
    <name evidence="3" type="ORF">ACFSC7_13795</name>
</gene>
<dbReference type="InterPro" id="IPR006311">
    <property type="entry name" value="TAT_signal"/>
</dbReference>
<dbReference type="PROSITE" id="PS51318">
    <property type="entry name" value="TAT"/>
    <property type="match status" value="1"/>
</dbReference>
<reference evidence="4" key="1">
    <citation type="journal article" date="2019" name="Int. J. Syst. Evol. Microbiol.">
        <title>The Global Catalogue of Microorganisms (GCM) 10K type strain sequencing project: providing services to taxonomists for standard genome sequencing and annotation.</title>
        <authorList>
            <consortium name="The Broad Institute Genomics Platform"/>
            <consortium name="The Broad Institute Genome Sequencing Center for Infectious Disease"/>
            <person name="Wu L."/>
            <person name="Ma J."/>
        </authorList>
    </citation>
    <scope>NUCLEOTIDE SEQUENCE [LARGE SCALE GENOMIC DNA]</scope>
    <source>
        <strain evidence="4">JCM 3369</strain>
    </source>
</reference>
<dbReference type="Pfam" id="PF03480">
    <property type="entry name" value="DctP"/>
    <property type="match status" value="1"/>
</dbReference>
<feature type="chain" id="PRO_5045811754" evidence="2">
    <location>
        <begin position="34"/>
        <end position="374"/>
    </location>
</feature>